<dbReference type="AlphaFoldDB" id="A0A1W1Y411"/>
<evidence type="ECO:0000256" key="2">
    <source>
        <dbReference type="SAM" id="Phobius"/>
    </source>
</evidence>
<dbReference type="InterPro" id="IPR010380">
    <property type="entry name" value="DUF975"/>
</dbReference>
<feature type="transmembrane region" description="Helical" evidence="2">
    <location>
        <begin position="43"/>
        <end position="64"/>
    </location>
</feature>
<name>A0A1W1Y411_9LACT</name>
<sequence length="254" mass="29799">MSERQHKKIAKQFMRRNWPWYVVLTIVFTMAISIASLSPVLTFPLGIILAIVSALLVTGLQTAYKRLLMVIKNGLNPELSRDFVAPLLNYSLSYTITLWLKYLYLTFWTCLLIIPGIYKWLSYALVEYIIIDFPQIRYNEAITASRQLMRGHKWQLIGLYCRFILWDIIIMLTFGLAYFYVKPYFTLAMIDFYEMCLEENGYPQMSSFDEHRWETEKHSNMTFSSDDGANDHPSSTEGANRSSAEDITYEWDDF</sequence>
<dbReference type="EMBL" id="FWXK01000001">
    <property type="protein sequence ID" value="SMC30889.1"/>
    <property type="molecule type" value="Genomic_DNA"/>
</dbReference>
<dbReference type="PANTHER" id="PTHR40076:SF1">
    <property type="entry name" value="MEMBRANE PROTEIN"/>
    <property type="match status" value="1"/>
</dbReference>
<evidence type="ECO:0000313" key="3">
    <source>
        <dbReference type="EMBL" id="SMC30889.1"/>
    </source>
</evidence>
<dbReference type="Pfam" id="PF06161">
    <property type="entry name" value="DUF975"/>
    <property type="match status" value="1"/>
</dbReference>
<dbReference type="STRING" id="371602.SAMN04487984_0308"/>
<gene>
    <name evidence="3" type="ORF">SAMN04487984_0308</name>
</gene>
<evidence type="ECO:0000313" key="4">
    <source>
        <dbReference type="Proteomes" id="UP000243884"/>
    </source>
</evidence>
<dbReference type="PANTHER" id="PTHR40076">
    <property type="entry name" value="MEMBRANE PROTEIN-RELATED"/>
    <property type="match status" value="1"/>
</dbReference>
<feature type="compositionally biased region" description="Polar residues" evidence="1">
    <location>
        <begin position="221"/>
        <end position="242"/>
    </location>
</feature>
<organism evidence="3 4">
    <name type="scientific">Aerococcus suis</name>
    <dbReference type="NCBI Taxonomy" id="371602"/>
    <lineage>
        <taxon>Bacteria</taxon>
        <taxon>Bacillati</taxon>
        <taxon>Bacillota</taxon>
        <taxon>Bacilli</taxon>
        <taxon>Lactobacillales</taxon>
        <taxon>Aerococcaceae</taxon>
        <taxon>Aerococcus</taxon>
    </lineage>
</organism>
<keyword evidence="2" id="KW-0812">Transmembrane</keyword>
<keyword evidence="2" id="KW-0472">Membrane</keyword>
<evidence type="ECO:0000256" key="1">
    <source>
        <dbReference type="SAM" id="MobiDB-lite"/>
    </source>
</evidence>
<feature type="transmembrane region" description="Helical" evidence="2">
    <location>
        <begin position="157"/>
        <end position="181"/>
    </location>
</feature>
<dbReference type="Proteomes" id="UP000243884">
    <property type="component" value="Unassembled WGS sequence"/>
</dbReference>
<keyword evidence="4" id="KW-1185">Reference proteome</keyword>
<feature type="region of interest" description="Disordered" evidence="1">
    <location>
        <begin position="221"/>
        <end position="254"/>
    </location>
</feature>
<feature type="transmembrane region" description="Helical" evidence="2">
    <location>
        <begin position="20"/>
        <end position="37"/>
    </location>
</feature>
<keyword evidence="2" id="KW-1133">Transmembrane helix</keyword>
<reference evidence="4" key="1">
    <citation type="submission" date="2017-04" db="EMBL/GenBank/DDBJ databases">
        <authorList>
            <person name="Varghese N."/>
            <person name="Submissions S."/>
        </authorList>
    </citation>
    <scope>NUCLEOTIDE SEQUENCE [LARGE SCALE GENOMIC DNA]</scope>
    <source>
        <strain evidence="4">DSM 21500</strain>
    </source>
</reference>
<accession>A0A1W1Y411</accession>
<dbReference type="OrthoDB" id="9784844at2"/>
<proteinExistence type="predicted"/>
<dbReference type="RefSeq" id="WP_084097908.1">
    <property type="nucleotide sequence ID" value="NZ_FWXK01000001.1"/>
</dbReference>
<protein>
    <submittedName>
        <fullName evidence="3">Uncharacterized membrane protein</fullName>
    </submittedName>
</protein>
<feature type="transmembrane region" description="Helical" evidence="2">
    <location>
        <begin position="98"/>
        <end position="118"/>
    </location>
</feature>